<organism evidence="3">
    <name type="scientific">Hymenolepis diminuta</name>
    <name type="common">Rat tapeworm</name>
    <dbReference type="NCBI Taxonomy" id="6216"/>
    <lineage>
        <taxon>Eukaryota</taxon>
        <taxon>Metazoa</taxon>
        <taxon>Spiralia</taxon>
        <taxon>Lophotrochozoa</taxon>
        <taxon>Platyhelminthes</taxon>
        <taxon>Cestoda</taxon>
        <taxon>Eucestoda</taxon>
        <taxon>Cyclophyllidea</taxon>
        <taxon>Hymenolepididae</taxon>
        <taxon>Hymenolepis</taxon>
    </lineage>
</organism>
<evidence type="ECO:0000313" key="3">
    <source>
        <dbReference type="WBParaSite" id="HDID_0000296101-mRNA-1"/>
    </source>
</evidence>
<accession>A0A0R3SE04</accession>
<dbReference type="GO" id="GO:0006089">
    <property type="term" value="P:lactate metabolic process"/>
    <property type="evidence" value="ECO:0007669"/>
    <property type="project" value="TreeGrafter"/>
</dbReference>
<dbReference type="Gene3D" id="3.90.110.10">
    <property type="entry name" value="Lactate dehydrogenase/glycoside hydrolase, family 4, C-terminal"/>
    <property type="match status" value="1"/>
</dbReference>
<dbReference type="PANTHER" id="PTHR43128">
    <property type="entry name" value="L-2-HYDROXYCARBOXYLATE DEHYDROGENASE (NAD(P)(+))"/>
    <property type="match status" value="1"/>
</dbReference>
<dbReference type="EMBL" id="UYSG01000809">
    <property type="protein sequence ID" value="VDL24557.1"/>
    <property type="molecule type" value="Genomic_DNA"/>
</dbReference>
<reference evidence="1 2" key="2">
    <citation type="submission" date="2018-11" db="EMBL/GenBank/DDBJ databases">
        <authorList>
            <consortium name="Pathogen Informatics"/>
        </authorList>
    </citation>
    <scope>NUCLEOTIDE SEQUENCE [LARGE SCALE GENOMIC DNA]</scope>
</reference>
<dbReference type="OrthoDB" id="5405561at2759"/>
<protein>
    <submittedName>
        <fullName evidence="3">L-ascorbate peroxidase</fullName>
    </submittedName>
</protein>
<dbReference type="InterPro" id="IPR015955">
    <property type="entry name" value="Lactate_DH/Glyco_Ohase_4_C"/>
</dbReference>
<dbReference type="Proteomes" id="UP000274504">
    <property type="component" value="Unassembled WGS sequence"/>
</dbReference>
<dbReference type="STRING" id="6216.A0A0R3SE04"/>
<evidence type="ECO:0000313" key="1">
    <source>
        <dbReference type="EMBL" id="VDL24557.1"/>
    </source>
</evidence>
<proteinExistence type="predicted"/>
<name>A0A0R3SE04_HYMDI</name>
<dbReference type="PANTHER" id="PTHR43128:SF16">
    <property type="entry name" value="L-LACTATE DEHYDROGENASE"/>
    <property type="match status" value="1"/>
</dbReference>
<dbReference type="WBParaSite" id="HDID_0000296101-mRNA-1">
    <property type="protein sequence ID" value="HDID_0000296101-mRNA-1"/>
    <property type="gene ID" value="HDID_0000296101"/>
</dbReference>
<gene>
    <name evidence="1" type="ORF">HDID_LOCUS2959</name>
</gene>
<evidence type="ECO:0000313" key="2">
    <source>
        <dbReference type="Proteomes" id="UP000274504"/>
    </source>
</evidence>
<dbReference type="GO" id="GO:0004459">
    <property type="term" value="F:L-lactate dehydrogenase (NAD+) activity"/>
    <property type="evidence" value="ECO:0007669"/>
    <property type="project" value="TreeGrafter"/>
</dbReference>
<reference evidence="3" key="1">
    <citation type="submission" date="2017-02" db="UniProtKB">
        <authorList>
            <consortium name="WormBaseParasite"/>
        </authorList>
    </citation>
    <scope>IDENTIFICATION</scope>
</reference>
<sequence length="112" mass="12108">MESLSTTVAVWSRVSVGGVNLNTVYPKFAEEGDPNNFVAVHKDVIDSAYEIIRLKGYTSWAIGLCCANLCGALLNDRNVDLYDIKKDVFLGMSCIGNSNGVTTIVNLSLTDT</sequence>
<dbReference type="AlphaFoldDB" id="A0A0R3SE04"/>
<dbReference type="SUPFAM" id="SSF56327">
    <property type="entry name" value="LDH C-terminal domain-like"/>
    <property type="match status" value="1"/>
</dbReference>